<dbReference type="Proteomes" id="UP001142374">
    <property type="component" value="Unassembled WGS sequence"/>
</dbReference>
<comment type="caution">
    <text evidence="2">The sequence shown here is derived from an EMBL/GenBank/DDBJ whole genome shotgun (WGS) entry which is preliminary data.</text>
</comment>
<dbReference type="GO" id="GO:0050482">
    <property type="term" value="P:arachidonate secretion"/>
    <property type="evidence" value="ECO:0007669"/>
    <property type="project" value="InterPro"/>
</dbReference>
<dbReference type="InterPro" id="IPR015141">
    <property type="entry name" value="PLipase_A2_prok/fun"/>
</dbReference>
<dbReference type="GO" id="GO:0006644">
    <property type="term" value="P:phospholipid metabolic process"/>
    <property type="evidence" value="ECO:0007669"/>
    <property type="project" value="InterPro"/>
</dbReference>
<dbReference type="SUPFAM" id="SSF48619">
    <property type="entry name" value="Phospholipase A2, PLA2"/>
    <property type="match status" value="1"/>
</dbReference>
<evidence type="ECO:0000256" key="1">
    <source>
        <dbReference type="SAM" id="SignalP"/>
    </source>
</evidence>
<dbReference type="Gene3D" id="1.20.90.10">
    <property type="entry name" value="Phospholipase A2 domain"/>
    <property type="match status" value="1"/>
</dbReference>
<gene>
    <name evidence="2" type="ORF">NQU55_02330</name>
</gene>
<accession>A0A9X2LCT3</accession>
<feature type="signal peptide" evidence="1">
    <location>
        <begin position="1"/>
        <end position="22"/>
    </location>
</feature>
<dbReference type="InterPro" id="IPR036444">
    <property type="entry name" value="PLipase_A2_dom_sf"/>
</dbReference>
<name>A0A9X2LCT3_9ACTN</name>
<dbReference type="EMBL" id="JANIID010000002">
    <property type="protein sequence ID" value="MCQ8768622.1"/>
    <property type="molecule type" value="Genomic_DNA"/>
</dbReference>
<keyword evidence="1" id="KW-0732">Signal</keyword>
<evidence type="ECO:0000313" key="2">
    <source>
        <dbReference type="EMBL" id="MCQ8768622.1"/>
    </source>
</evidence>
<proteinExistence type="predicted"/>
<protein>
    <submittedName>
        <fullName evidence="2">Phospholipase</fullName>
    </submittedName>
</protein>
<reference evidence="2" key="1">
    <citation type="submission" date="2022-06" db="EMBL/GenBank/DDBJ databases">
        <title>WGS of actinobacteria.</title>
        <authorList>
            <person name="Thawai C."/>
        </authorList>
    </citation>
    <scope>NUCLEOTIDE SEQUENCE</scope>
    <source>
        <strain evidence="2">AA8</strain>
    </source>
</reference>
<feature type="chain" id="PRO_5040905172" evidence="1">
    <location>
        <begin position="23"/>
        <end position="146"/>
    </location>
</feature>
<dbReference type="RefSeq" id="WP_168090854.1">
    <property type="nucleotide sequence ID" value="NZ_JAATER010000006.1"/>
</dbReference>
<organism evidence="2 3">
    <name type="scientific">Streptomyces telluris</name>
    <dbReference type="NCBI Taxonomy" id="2720021"/>
    <lineage>
        <taxon>Bacteria</taxon>
        <taxon>Bacillati</taxon>
        <taxon>Actinomycetota</taxon>
        <taxon>Actinomycetes</taxon>
        <taxon>Kitasatosporales</taxon>
        <taxon>Streptomycetaceae</taxon>
        <taxon>Streptomyces</taxon>
    </lineage>
</organism>
<dbReference type="AlphaFoldDB" id="A0A9X2LCT3"/>
<dbReference type="GO" id="GO:0004623">
    <property type="term" value="F:phospholipase A2 activity"/>
    <property type="evidence" value="ECO:0007669"/>
    <property type="project" value="InterPro"/>
</dbReference>
<dbReference type="Pfam" id="PF09056">
    <property type="entry name" value="Phospholip_A2_3"/>
    <property type="match status" value="1"/>
</dbReference>
<evidence type="ECO:0000313" key="3">
    <source>
        <dbReference type="Proteomes" id="UP001142374"/>
    </source>
</evidence>
<keyword evidence="3" id="KW-1185">Reference proteome</keyword>
<sequence>MTAVAALGAALLMGAAAEPAIAQPSPKPPLQTYTDKLLFDHSMDRFQSVRDDKGHSDKLDWSSDGCSQAPNRPMGFNFLPSCQRHDFGYRNYKKQGRFDRTTRLAVDKNFKADMYAYCRTLPKAKAGSCEYWARVYYGEVRKHGGP</sequence>